<dbReference type="InterPro" id="IPR005184">
    <property type="entry name" value="DUF306_Meta_HslJ"/>
</dbReference>
<dbReference type="Gene3D" id="2.40.128.270">
    <property type="match status" value="2"/>
</dbReference>
<dbReference type="EMBL" id="CP158299">
    <property type="protein sequence ID" value="XBV85843.1"/>
    <property type="molecule type" value="Genomic_DNA"/>
</dbReference>
<dbReference type="PANTHER" id="PTHR35535:SF1">
    <property type="entry name" value="HEAT SHOCK PROTEIN HSLJ"/>
    <property type="match status" value="1"/>
</dbReference>
<feature type="chain" id="PRO_5043739430" evidence="1">
    <location>
        <begin position="24"/>
        <end position="247"/>
    </location>
</feature>
<name>A0AAU7UD40_9DEIO</name>
<organism evidence="3">
    <name type="scientific">Deinococcus sonorensis KR-87</name>
    <dbReference type="NCBI Taxonomy" id="694439"/>
    <lineage>
        <taxon>Bacteria</taxon>
        <taxon>Thermotogati</taxon>
        <taxon>Deinococcota</taxon>
        <taxon>Deinococci</taxon>
        <taxon>Deinococcales</taxon>
        <taxon>Deinococcaceae</taxon>
        <taxon>Deinococcus</taxon>
    </lineage>
</organism>
<dbReference type="AlphaFoldDB" id="A0AAU7UD40"/>
<accession>A0AAU7UD40</accession>
<evidence type="ECO:0000256" key="1">
    <source>
        <dbReference type="SAM" id="SignalP"/>
    </source>
</evidence>
<dbReference type="InterPro" id="IPR038670">
    <property type="entry name" value="HslJ-like_sf"/>
</dbReference>
<keyword evidence="1" id="KW-0732">Signal</keyword>
<protein>
    <submittedName>
        <fullName evidence="3">META domain-containing protein</fullName>
    </submittedName>
</protein>
<feature type="signal peptide" evidence="1">
    <location>
        <begin position="1"/>
        <end position="23"/>
    </location>
</feature>
<dbReference type="Pfam" id="PF03724">
    <property type="entry name" value="META"/>
    <property type="match status" value="2"/>
</dbReference>
<evidence type="ECO:0000313" key="3">
    <source>
        <dbReference type="EMBL" id="XBV85843.1"/>
    </source>
</evidence>
<gene>
    <name evidence="3" type="ORF">ABOD76_05940</name>
</gene>
<evidence type="ECO:0000259" key="2">
    <source>
        <dbReference type="Pfam" id="PF03724"/>
    </source>
</evidence>
<dbReference type="RefSeq" id="WP_350243886.1">
    <property type="nucleotide sequence ID" value="NZ_CP158299.1"/>
</dbReference>
<feature type="domain" description="DUF306" evidence="2">
    <location>
        <begin position="30"/>
        <end position="134"/>
    </location>
</feature>
<proteinExistence type="predicted"/>
<dbReference type="PANTHER" id="PTHR35535">
    <property type="entry name" value="HEAT SHOCK PROTEIN HSLJ"/>
    <property type="match status" value="1"/>
</dbReference>
<reference evidence="3" key="1">
    <citation type="submission" date="2024-06" db="EMBL/GenBank/DDBJ databases">
        <title>Draft Genome Sequence of Deinococcus sonorensis Type Strain KR-87, a Biofilm Producing Representative of the Genus Deinococcus.</title>
        <authorList>
            <person name="Boren L.S."/>
            <person name="Grosso R.A."/>
            <person name="Hugenberg-Cox A.N."/>
            <person name="Hill J.T.E."/>
            <person name="Albert C.M."/>
            <person name="Tuohy J.M."/>
        </authorList>
    </citation>
    <scope>NUCLEOTIDE SEQUENCE</scope>
    <source>
        <strain evidence="3">KR-87</strain>
    </source>
</reference>
<sequence>MMRPALLLCALSLTLAAAQPAPAGPALPQGVVWTLQSLTEGGITTTLSGPRLTLRFDGQTASGVTTCTLYHADYVARAEVLRFGRLVTTRRACLDPRDGLDYQVLNLLGLTGRYQLSGGGATLTLLSGRDNRLVFAQAGARPGLALEGARWTLLGSGLAPVYFTFTQGRLSGSDGCNSFSGPARLSGATLQFSGPVASTRRACPGDQAASTLPRLLEQGLQVQLDPAGQTLTLQGGSVPLTFQRGTP</sequence>
<dbReference type="InterPro" id="IPR053147">
    <property type="entry name" value="Hsp_HslJ-like"/>
</dbReference>
<dbReference type="KEGG" id="dsc:ABOD76_05940"/>
<feature type="domain" description="DUF306" evidence="2">
    <location>
        <begin position="163"/>
        <end position="236"/>
    </location>
</feature>